<organism evidence="2 3">
    <name type="scientific">Ranatra chinensis</name>
    <dbReference type="NCBI Taxonomy" id="642074"/>
    <lineage>
        <taxon>Eukaryota</taxon>
        <taxon>Metazoa</taxon>
        <taxon>Ecdysozoa</taxon>
        <taxon>Arthropoda</taxon>
        <taxon>Hexapoda</taxon>
        <taxon>Insecta</taxon>
        <taxon>Pterygota</taxon>
        <taxon>Neoptera</taxon>
        <taxon>Paraneoptera</taxon>
        <taxon>Hemiptera</taxon>
        <taxon>Heteroptera</taxon>
        <taxon>Panheteroptera</taxon>
        <taxon>Nepomorpha</taxon>
        <taxon>Nepidae</taxon>
        <taxon>Ranatrinae</taxon>
        <taxon>Ranatra</taxon>
    </lineage>
</organism>
<dbReference type="AlphaFoldDB" id="A0ABD0XYF9"/>
<feature type="compositionally biased region" description="Basic and acidic residues" evidence="1">
    <location>
        <begin position="121"/>
        <end position="148"/>
    </location>
</feature>
<reference evidence="2 3" key="1">
    <citation type="submission" date="2024-07" db="EMBL/GenBank/DDBJ databases">
        <title>Chromosome-level genome assembly of the water stick insect Ranatra chinensis (Heteroptera: Nepidae).</title>
        <authorList>
            <person name="Liu X."/>
        </authorList>
    </citation>
    <scope>NUCLEOTIDE SEQUENCE [LARGE SCALE GENOMIC DNA]</scope>
    <source>
        <strain evidence="2">Cailab_2021Rc</strain>
        <tissue evidence="2">Muscle</tissue>
    </source>
</reference>
<gene>
    <name evidence="2" type="ORF">AAG570_005782</name>
</gene>
<accession>A0ABD0XYF9</accession>
<evidence type="ECO:0000256" key="1">
    <source>
        <dbReference type="SAM" id="MobiDB-lite"/>
    </source>
</evidence>
<sequence>MPVQALFPPLMFPLSTENVPCVFRRSVIIGQWASAGREQEDWRSKEAVDTKKCIEPLENKASDGKYIELAMKSPLVIMALVCAAWAAPALPQGRQPDQPQVVQITEEQRAALIKFMNSSDKPYRTAEDGDQPKPIRINEPRARDDRPRRTPTTRRRNSVEARERISTNAEAFRHKVKPVGVNRCKVTCRPPRVTCTDCRSELTTPGESLLLDPNLLAPAWTYRAILEGEGILHLYSAKI</sequence>
<feature type="region of interest" description="Disordered" evidence="1">
    <location>
        <begin position="117"/>
        <end position="158"/>
    </location>
</feature>
<protein>
    <submittedName>
        <fullName evidence="2">Uncharacterized protein</fullName>
    </submittedName>
</protein>
<evidence type="ECO:0000313" key="3">
    <source>
        <dbReference type="Proteomes" id="UP001558652"/>
    </source>
</evidence>
<name>A0ABD0XYF9_9HEMI</name>
<evidence type="ECO:0000313" key="2">
    <source>
        <dbReference type="EMBL" id="KAL1116287.1"/>
    </source>
</evidence>
<dbReference type="Proteomes" id="UP001558652">
    <property type="component" value="Unassembled WGS sequence"/>
</dbReference>
<keyword evidence="3" id="KW-1185">Reference proteome</keyword>
<dbReference type="EMBL" id="JBFDAA010000018">
    <property type="protein sequence ID" value="KAL1116287.1"/>
    <property type="molecule type" value="Genomic_DNA"/>
</dbReference>
<proteinExistence type="predicted"/>
<comment type="caution">
    <text evidence="2">The sequence shown here is derived from an EMBL/GenBank/DDBJ whole genome shotgun (WGS) entry which is preliminary data.</text>
</comment>